<organism evidence="1 2">
    <name type="scientific">Akkermansia glycaniphila</name>
    <dbReference type="NCBI Taxonomy" id="1679444"/>
    <lineage>
        <taxon>Bacteria</taxon>
        <taxon>Pseudomonadati</taxon>
        <taxon>Verrucomicrobiota</taxon>
        <taxon>Verrucomicrobiia</taxon>
        <taxon>Verrucomicrobiales</taxon>
        <taxon>Akkermansiaceae</taxon>
        <taxon>Akkermansia</taxon>
    </lineage>
</organism>
<name>A0A1H6KCV1_9BACT</name>
<proteinExistence type="predicted"/>
<gene>
    <name evidence="1" type="ORF">PYTT_0305</name>
</gene>
<sequence>MLGSMPCVAVAEDPFPPLPSRDQLTEEWVYGSEEELFLQQQAEEETLLGEYADRGSPIPEAVQQQVQEMVRKYGRSRARFCMEQVGPDGVLALPLRQPGRVLSGSGLAYQRRADEFYLHHRQLRESYLLLGKHAYTDEDMPKEKLAAAGGMMLSHVRERRELRKKWGKVEGVSSGERGVTDVGVDHGEARRQNFSRNKSLTGVDYCPDEWPPKVADVPLCTKEQVKAMLPNLWANDAVMPGSSWEFTAKLRDTYRMASFMMYDRQRQEEDKLLGAELLQGKPVPEEKMRALDWIVQRYLARRDRLWHRYQALLKMADSLVELHESERSDLLYSQSVAREEAYSRLMDGSGVDPDEALEDVRQLILEQVVQRQKMQRKHAQEQREFLRELSFEYGDID</sequence>
<protein>
    <submittedName>
        <fullName evidence="1">Uncharacterized protein</fullName>
    </submittedName>
</protein>
<reference evidence="2" key="1">
    <citation type="submission" date="2016-09" db="EMBL/GenBank/DDBJ databases">
        <authorList>
            <person name="Koehorst J."/>
        </authorList>
    </citation>
    <scope>NUCLEOTIDE SEQUENCE [LARGE SCALE GENOMIC DNA]</scope>
</reference>
<dbReference type="EMBL" id="LT629973">
    <property type="protein sequence ID" value="SEH73214.1"/>
    <property type="molecule type" value="Genomic_DNA"/>
</dbReference>
<dbReference type="AlphaFoldDB" id="A0A1H6KCV1"/>
<accession>A0A1H6KCV1</accession>
<dbReference type="KEGG" id="agl:PYTT_0305"/>
<evidence type="ECO:0000313" key="2">
    <source>
        <dbReference type="Proteomes" id="UP000176204"/>
    </source>
</evidence>
<keyword evidence="2" id="KW-1185">Reference proteome</keyword>
<evidence type="ECO:0000313" key="1">
    <source>
        <dbReference type="EMBL" id="SEH73214.1"/>
    </source>
</evidence>
<dbReference type="STRING" id="1679444.PYTT_0305"/>
<dbReference type="Proteomes" id="UP000176204">
    <property type="component" value="Chromosome I"/>
</dbReference>